<dbReference type="InterPro" id="IPR038068">
    <property type="entry name" value="YcgL-like_sf"/>
</dbReference>
<sequence>MSVECLVYRCARQPEMYLYVRAGLGHDQLPEALIARTGRLTEVMKLTLTPERKLARVDVGKVIEQLQASGYFLQMPPPEIINAHLHFGD</sequence>
<dbReference type="AlphaFoldDB" id="A0A6M2BR51"/>
<dbReference type="InterPro" id="IPR027354">
    <property type="entry name" value="YcgL_dom"/>
</dbReference>
<name>A0A6M2BR51_9GAMM</name>
<evidence type="ECO:0000313" key="4">
    <source>
        <dbReference type="Proteomes" id="UP000472676"/>
    </source>
</evidence>
<evidence type="ECO:0000313" key="3">
    <source>
        <dbReference type="EMBL" id="NGY04715.1"/>
    </source>
</evidence>
<gene>
    <name evidence="3" type="ORF">G7Y85_08060</name>
</gene>
<proteinExistence type="inferred from homology"/>
<protein>
    <recommendedName>
        <fullName evidence="1">YcgL domain-containing protein G7Y85_08060</fullName>
    </recommendedName>
</protein>
<reference evidence="3 4" key="1">
    <citation type="journal article" date="2014" name="Int. J. Syst. Evol. Microbiol.">
        <title>Solimonas terrae sp. nov., isolated from soil.</title>
        <authorList>
            <person name="Kim S.J."/>
            <person name="Moon J.Y."/>
            <person name="Weon H.Y."/>
            <person name="Ahn J.H."/>
            <person name="Chen W.M."/>
            <person name="Kwon S.W."/>
        </authorList>
    </citation>
    <scope>NUCLEOTIDE SEQUENCE [LARGE SCALE GENOMIC DNA]</scope>
    <source>
        <strain evidence="3 4">KIS83-12</strain>
    </source>
</reference>
<dbReference type="Pfam" id="PF05166">
    <property type="entry name" value="YcgL"/>
    <property type="match status" value="1"/>
</dbReference>
<keyword evidence="4" id="KW-1185">Reference proteome</keyword>
<organism evidence="3 4">
    <name type="scientific">Solimonas terrae</name>
    <dbReference type="NCBI Taxonomy" id="1396819"/>
    <lineage>
        <taxon>Bacteria</taxon>
        <taxon>Pseudomonadati</taxon>
        <taxon>Pseudomonadota</taxon>
        <taxon>Gammaproteobacteria</taxon>
        <taxon>Nevskiales</taxon>
        <taxon>Nevskiaceae</taxon>
        <taxon>Solimonas</taxon>
    </lineage>
</organism>
<dbReference type="EMBL" id="JAAMOW010000003">
    <property type="protein sequence ID" value="NGY04715.1"/>
    <property type="molecule type" value="Genomic_DNA"/>
</dbReference>
<dbReference type="Gene3D" id="3.10.510.20">
    <property type="entry name" value="YcgL domain"/>
    <property type="match status" value="1"/>
</dbReference>
<dbReference type="SUPFAM" id="SSF160191">
    <property type="entry name" value="YcgL-like"/>
    <property type="match status" value="1"/>
</dbReference>
<dbReference type="PROSITE" id="PS51648">
    <property type="entry name" value="YCGL"/>
    <property type="match status" value="1"/>
</dbReference>
<dbReference type="HAMAP" id="MF_01866">
    <property type="entry name" value="UPF0745"/>
    <property type="match status" value="1"/>
</dbReference>
<feature type="domain" description="YcgL" evidence="2">
    <location>
        <begin position="3"/>
        <end position="87"/>
    </location>
</feature>
<comment type="caution">
    <text evidence="3">The sequence shown here is derived from an EMBL/GenBank/DDBJ whole genome shotgun (WGS) entry which is preliminary data.</text>
</comment>
<dbReference type="PANTHER" id="PTHR38109:SF1">
    <property type="entry name" value="PROTEIN YCGL"/>
    <property type="match status" value="1"/>
</dbReference>
<dbReference type="Proteomes" id="UP000472676">
    <property type="component" value="Unassembled WGS sequence"/>
</dbReference>
<accession>A0A6M2BR51</accession>
<dbReference type="RefSeq" id="WP_166254560.1">
    <property type="nucleotide sequence ID" value="NZ_JAAMOW010000003.1"/>
</dbReference>
<dbReference type="PANTHER" id="PTHR38109">
    <property type="entry name" value="PROTEIN YCGL"/>
    <property type="match status" value="1"/>
</dbReference>
<evidence type="ECO:0000256" key="1">
    <source>
        <dbReference type="HAMAP-Rule" id="MF_01866"/>
    </source>
</evidence>
<evidence type="ECO:0000259" key="2">
    <source>
        <dbReference type="PROSITE" id="PS51648"/>
    </source>
</evidence>